<proteinExistence type="predicted"/>
<protein>
    <recommendedName>
        <fullName evidence="3">Reverse transcriptase domain-containing protein</fullName>
    </recommendedName>
</protein>
<dbReference type="AlphaFoldDB" id="A0AA47MXC0"/>
<dbReference type="Gene3D" id="3.30.70.270">
    <property type="match status" value="1"/>
</dbReference>
<sequence length="324" mass="37082">MEIMEHSAVLQDGKYRLKLPFKKRDVSLPNNLAVVKQRMQGLRKRFTNNENLHQEYAEYVNGLITNIYAEPVPQQKLQGEPGRVWYIPHHAVHHPRKGTLRVVFDCAATFQGASLNKELLQGPNLTSSLLGVLLRFREGPVAFMGDIKAMFHQVKVAEEDRDFLRFLWWPNGDITQDLMEYRMTVHLFGAASSPSCASYALRKSADDHQSEFAAGVCQAVKQNFYVDDCLKSSATEREAVQMIQDLTALCQKGGFSLEKWISNRRAVLHAIAAERRAKDFKELDLDRDKLPAERALGLLWCVETDSFRFRIELKQQSLTRRGML</sequence>
<accession>A0AA47MXC0</accession>
<keyword evidence="2" id="KW-1185">Reference proteome</keyword>
<dbReference type="Gene3D" id="3.10.10.10">
    <property type="entry name" value="HIV Type 1 Reverse Transcriptase, subunit A, domain 1"/>
    <property type="match status" value="1"/>
</dbReference>
<dbReference type="EMBL" id="JAOPHQ010002280">
    <property type="protein sequence ID" value="KAK0147804.1"/>
    <property type="molecule type" value="Genomic_DNA"/>
</dbReference>
<evidence type="ECO:0000313" key="2">
    <source>
        <dbReference type="Proteomes" id="UP001174136"/>
    </source>
</evidence>
<dbReference type="CDD" id="cd01644">
    <property type="entry name" value="RT_pepA17"/>
    <property type="match status" value="1"/>
</dbReference>
<dbReference type="SUPFAM" id="SSF56672">
    <property type="entry name" value="DNA/RNA polymerases"/>
    <property type="match status" value="1"/>
</dbReference>
<reference evidence="1" key="1">
    <citation type="journal article" date="2023" name="Front. Mar. Sci.">
        <title>A new Merluccius polli reference genome to investigate the effects of global change in West African waters.</title>
        <authorList>
            <person name="Mateo J.L."/>
            <person name="Blanco-Fernandez C."/>
            <person name="Garcia-Vazquez E."/>
            <person name="Machado-Schiaffino G."/>
        </authorList>
    </citation>
    <scope>NUCLEOTIDE SEQUENCE</scope>
    <source>
        <strain evidence="1">C29</strain>
        <tissue evidence="1">Fin</tissue>
    </source>
</reference>
<evidence type="ECO:0000313" key="1">
    <source>
        <dbReference type="EMBL" id="KAK0147804.1"/>
    </source>
</evidence>
<dbReference type="PANTHER" id="PTHR47331">
    <property type="entry name" value="PHD-TYPE DOMAIN-CONTAINING PROTEIN"/>
    <property type="match status" value="1"/>
</dbReference>
<gene>
    <name evidence="1" type="ORF">N1851_012495</name>
</gene>
<dbReference type="Proteomes" id="UP001174136">
    <property type="component" value="Unassembled WGS sequence"/>
</dbReference>
<comment type="caution">
    <text evidence="1">The sequence shown here is derived from an EMBL/GenBank/DDBJ whole genome shotgun (WGS) entry which is preliminary data.</text>
</comment>
<dbReference type="InterPro" id="IPR043502">
    <property type="entry name" value="DNA/RNA_pol_sf"/>
</dbReference>
<dbReference type="PANTHER" id="PTHR47331:SF3">
    <property type="match status" value="1"/>
</dbReference>
<organism evidence="1 2">
    <name type="scientific">Merluccius polli</name>
    <name type="common">Benguela hake</name>
    <name type="synonym">Merluccius cadenati</name>
    <dbReference type="NCBI Taxonomy" id="89951"/>
    <lineage>
        <taxon>Eukaryota</taxon>
        <taxon>Metazoa</taxon>
        <taxon>Chordata</taxon>
        <taxon>Craniata</taxon>
        <taxon>Vertebrata</taxon>
        <taxon>Euteleostomi</taxon>
        <taxon>Actinopterygii</taxon>
        <taxon>Neopterygii</taxon>
        <taxon>Teleostei</taxon>
        <taxon>Neoteleostei</taxon>
        <taxon>Acanthomorphata</taxon>
        <taxon>Zeiogadaria</taxon>
        <taxon>Gadariae</taxon>
        <taxon>Gadiformes</taxon>
        <taxon>Gadoidei</taxon>
        <taxon>Merlucciidae</taxon>
        <taxon>Merluccius</taxon>
    </lineage>
</organism>
<name>A0AA47MXC0_MERPO</name>
<evidence type="ECO:0008006" key="3">
    <source>
        <dbReference type="Google" id="ProtNLM"/>
    </source>
</evidence>
<dbReference type="InterPro" id="IPR043128">
    <property type="entry name" value="Rev_trsase/Diguanyl_cyclase"/>
</dbReference>